<organism evidence="6 7">
    <name type="scientific">Cirrhinus mrigala</name>
    <name type="common">Mrigala</name>
    <dbReference type="NCBI Taxonomy" id="683832"/>
    <lineage>
        <taxon>Eukaryota</taxon>
        <taxon>Metazoa</taxon>
        <taxon>Chordata</taxon>
        <taxon>Craniata</taxon>
        <taxon>Vertebrata</taxon>
        <taxon>Euteleostomi</taxon>
        <taxon>Actinopterygii</taxon>
        <taxon>Neopterygii</taxon>
        <taxon>Teleostei</taxon>
        <taxon>Ostariophysi</taxon>
        <taxon>Cypriniformes</taxon>
        <taxon>Cyprinidae</taxon>
        <taxon>Labeoninae</taxon>
        <taxon>Labeonini</taxon>
        <taxon>Cirrhinus</taxon>
    </lineage>
</organism>
<dbReference type="EMBL" id="JAMKFB020000005">
    <property type="protein sequence ID" value="KAL0192626.1"/>
    <property type="molecule type" value="Genomic_DNA"/>
</dbReference>
<dbReference type="Pfam" id="PF04548">
    <property type="entry name" value="AIG1"/>
    <property type="match status" value="1"/>
</dbReference>
<dbReference type="PANTHER" id="PTHR10903">
    <property type="entry name" value="GTPASE, IMAP FAMILY MEMBER-RELATED"/>
    <property type="match status" value="1"/>
</dbReference>
<dbReference type="EMBL" id="JAMKFB020000005">
    <property type="protein sequence ID" value="KAL0192361.1"/>
    <property type="molecule type" value="Genomic_DNA"/>
</dbReference>
<dbReference type="InterPro" id="IPR027417">
    <property type="entry name" value="P-loop_NTPase"/>
</dbReference>
<dbReference type="InterPro" id="IPR006703">
    <property type="entry name" value="G_AIG1"/>
</dbReference>
<keyword evidence="3" id="KW-0342">GTP-binding</keyword>
<keyword evidence="2" id="KW-0547">Nucleotide-binding</keyword>
<comment type="caution">
    <text evidence="6">The sequence shown here is derived from an EMBL/GenBank/DDBJ whole genome shotgun (WGS) entry which is preliminary data.</text>
</comment>
<keyword evidence="7" id="KW-1185">Reference proteome</keyword>
<dbReference type="AlphaFoldDB" id="A0ABD0R298"/>
<comment type="similarity">
    <text evidence="1">Belongs to the TRAFAC class TrmE-Era-EngA-EngB-Septin-like GTPase superfamily. AIG1/Toc34/Toc159-like paraseptin GTPase family. IAN subfamily.</text>
</comment>
<dbReference type="Gene3D" id="3.40.50.300">
    <property type="entry name" value="P-loop containing nucleotide triphosphate hydrolases"/>
    <property type="match status" value="1"/>
</dbReference>
<protein>
    <recommendedName>
        <fullName evidence="4">AIG1-type G domain-containing protein</fullName>
    </recommendedName>
</protein>
<name>A0ABD0R298_CIRMR</name>
<evidence type="ECO:0000259" key="4">
    <source>
        <dbReference type="Pfam" id="PF04548"/>
    </source>
</evidence>
<dbReference type="PANTHER" id="PTHR10903:SF107">
    <property type="entry name" value="GTPASE IMAP FAMILY MEMBER 4-LIKE-RELATED"/>
    <property type="match status" value="1"/>
</dbReference>
<dbReference type="InterPro" id="IPR045058">
    <property type="entry name" value="GIMA/IAN/Toc"/>
</dbReference>
<evidence type="ECO:0000256" key="3">
    <source>
        <dbReference type="ARBA" id="ARBA00023134"/>
    </source>
</evidence>
<evidence type="ECO:0000313" key="5">
    <source>
        <dbReference type="EMBL" id="KAL0192361.1"/>
    </source>
</evidence>
<evidence type="ECO:0000313" key="7">
    <source>
        <dbReference type="Proteomes" id="UP001529510"/>
    </source>
</evidence>
<gene>
    <name evidence="5" type="ORF">M9458_010657</name>
    <name evidence="6" type="ORF">M9458_010922</name>
</gene>
<evidence type="ECO:0000313" key="6">
    <source>
        <dbReference type="EMBL" id="KAL0192626.1"/>
    </source>
</evidence>
<dbReference type="GO" id="GO:0005525">
    <property type="term" value="F:GTP binding"/>
    <property type="evidence" value="ECO:0007669"/>
    <property type="project" value="UniProtKB-KW"/>
</dbReference>
<feature type="non-terminal residue" evidence="6">
    <location>
        <position position="185"/>
    </location>
</feature>
<accession>A0ABD0R298</accession>
<reference evidence="6 7" key="1">
    <citation type="submission" date="2024-05" db="EMBL/GenBank/DDBJ databases">
        <title>Genome sequencing and assembly of Indian major carp, Cirrhinus mrigala (Hamilton, 1822).</title>
        <authorList>
            <person name="Mohindra V."/>
            <person name="Chowdhury L.M."/>
            <person name="Lal K."/>
            <person name="Jena J.K."/>
        </authorList>
    </citation>
    <scope>NUCLEOTIDE SEQUENCE [LARGE SCALE GENOMIC DNA]</scope>
    <source>
        <strain evidence="6">CM1030</strain>
        <tissue evidence="6">Blood</tissue>
    </source>
</reference>
<sequence length="185" mass="21047">MRIWLMSFSDTEKSVVNLIFDGGSYEVDSGRLKTFKGAMNKENVHLVDINICNAKRILRWEKLAPGPHVILLAFSLHDGEFTEQTKEILENLEFLGEKFWNHIFVVFTEGNCSINEYTGAQRSVLEWLLEKCGGKYYISGSKPETTKRRELSDRIDKMICTNNSMHLVLPGISDGASQSPSDILR</sequence>
<evidence type="ECO:0000256" key="1">
    <source>
        <dbReference type="ARBA" id="ARBA00008535"/>
    </source>
</evidence>
<feature type="domain" description="AIG1-type G" evidence="4">
    <location>
        <begin position="62"/>
        <end position="144"/>
    </location>
</feature>
<dbReference type="Proteomes" id="UP001529510">
    <property type="component" value="Unassembled WGS sequence"/>
</dbReference>
<evidence type="ECO:0000256" key="2">
    <source>
        <dbReference type="ARBA" id="ARBA00022741"/>
    </source>
</evidence>
<proteinExistence type="inferred from homology"/>